<dbReference type="InterPro" id="IPR016163">
    <property type="entry name" value="Ald_DH_C"/>
</dbReference>
<keyword evidence="2 4" id="KW-0560">Oxidoreductase</keyword>
<dbReference type="PROSITE" id="PS00070">
    <property type="entry name" value="ALDEHYDE_DEHYDR_CYS"/>
    <property type="match status" value="1"/>
</dbReference>
<dbReference type="InterPro" id="IPR016160">
    <property type="entry name" value="Ald_DH_CS_CYS"/>
</dbReference>
<dbReference type="InterPro" id="IPR015590">
    <property type="entry name" value="Aldehyde_DH_dom"/>
</dbReference>
<feature type="domain" description="Aldehyde dehydrogenase" evidence="5">
    <location>
        <begin position="17"/>
        <end position="461"/>
    </location>
</feature>
<dbReference type="EMBL" id="SACN01000001">
    <property type="protein sequence ID" value="RVT94741.1"/>
    <property type="molecule type" value="Genomic_DNA"/>
</dbReference>
<dbReference type="OrthoDB" id="9802947at2"/>
<dbReference type="Gene3D" id="3.40.605.10">
    <property type="entry name" value="Aldehyde Dehydrogenase, Chain A, domain 1"/>
    <property type="match status" value="1"/>
</dbReference>
<evidence type="ECO:0000256" key="2">
    <source>
        <dbReference type="ARBA" id="ARBA00023002"/>
    </source>
</evidence>
<dbReference type="PROSITE" id="PS00687">
    <property type="entry name" value="ALDEHYDE_DEHYDR_GLU"/>
    <property type="match status" value="1"/>
</dbReference>
<dbReference type="FunFam" id="3.40.309.10:FF:000009">
    <property type="entry name" value="Aldehyde dehydrogenase A"/>
    <property type="match status" value="1"/>
</dbReference>
<dbReference type="InterPro" id="IPR044086">
    <property type="entry name" value="LUC3-like"/>
</dbReference>
<evidence type="ECO:0000313" key="6">
    <source>
        <dbReference type="EMBL" id="RVT94741.1"/>
    </source>
</evidence>
<keyword evidence="7" id="KW-1185">Reference proteome</keyword>
<dbReference type="AlphaFoldDB" id="A0A437MAS0"/>
<evidence type="ECO:0000313" key="7">
    <source>
        <dbReference type="Proteomes" id="UP000282971"/>
    </source>
</evidence>
<organism evidence="6 7">
    <name type="scientific">Sphingomonas crocodyli</name>
    <dbReference type="NCBI Taxonomy" id="1979270"/>
    <lineage>
        <taxon>Bacteria</taxon>
        <taxon>Pseudomonadati</taxon>
        <taxon>Pseudomonadota</taxon>
        <taxon>Alphaproteobacteria</taxon>
        <taxon>Sphingomonadales</taxon>
        <taxon>Sphingomonadaceae</taxon>
        <taxon>Sphingomonas</taxon>
    </lineage>
</organism>
<evidence type="ECO:0000259" key="5">
    <source>
        <dbReference type="Pfam" id="PF00171"/>
    </source>
</evidence>
<protein>
    <submittedName>
        <fullName evidence="6">Aldehyde dehydrogenase family protein</fullName>
    </submittedName>
</protein>
<dbReference type="PANTHER" id="PTHR11699">
    <property type="entry name" value="ALDEHYDE DEHYDROGENASE-RELATED"/>
    <property type="match status" value="1"/>
</dbReference>
<dbReference type="Proteomes" id="UP000282971">
    <property type="component" value="Unassembled WGS sequence"/>
</dbReference>
<evidence type="ECO:0000256" key="4">
    <source>
        <dbReference type="RuleBase" id="RU003345"/>
    </source>
</evidence>
<comment type="caution">
    <text evidence="6">The sequence shown here is derived from an EMBL/GenBank/DDBJ whole genome shotgun (WGS) entry which is preliminary data.</text>
</comment>
<dbReference type="Gene3D" id="3.40.309.10">
    <property type="entry name" value="Aldehyde Dehydrogenase, Chain A, domain 2"/>
    <property type="match status" value="1"/>
</dbReference>
<dbReference type="SUPFAM" id="SSF53720">
    <property type="entry name" value="ALDH-like"/>
    <property type="match status" value="1"/>
</dbReference>
<dbReference type="RefSeq" id="WP_127744316.1">
    <property type="nucleotide sequence ID" value="NZ_SACN01000001.1"/>
</dbReference>
<sequence length="468" mass="50175">MADYKMLIDGKLIAGDDTLDVINPATGETFTKVARASEAQVVEAIAAAKRAQKGWAATPLADRRAKLLELADHIDANADTIARALVMEQGKPLAEAQMEVGFAPAFIRYFSEQSLDPEVVQDDADYLIELHYKPLGVVAGITPWNFPFLIGVYKLAPALLLGNSFIWKPAPTTPVTALILAEALNRIFPAGVVNIVIDKNDLGHVLTNHPDVAKVSFTGSTATGRKVMEAAASSLKRLTLELGGNDAGIVLPDADIKKTAQRVTGSAFFNAGQVCIALKRLYVHRSIYDQMCDALAEEVGQLAVGDGLEQGTRVGPLQNAMQYEKATRYLDAAAADGRIIVGGKRKEGAGYFVEPTLVRDIADGSALVDEEQFAPILPVIAFDEIDDVIDRANSSEYGLGGSVWSESVEAADAVAARMDSGTIWINHHTHFGPHIPFAGAKQSGIGSEFGREGMLEFSQRSVVSRMRG</sequence>
<dbReference type="InterPro" id="IPR016161">
    <property type="entry name" value="Ald_DH/histidinol_DH"/>
</dbReference>
<comment type="similarity">
    <text evidence="1 4">Belongs to the aldehyde dehydrogenase family.</text>
</comment>
<dbReference type="InterPro" id="IPR016162">
    <property type="entry name" value="Ald_DH_N"/>
</dbReference>
<gene>
    <name evidence="6" type="ORF">EOD43_13195</name>
</gene>
<accession>A0A437MAS0</accession>
<reference evidence="6 7" key="1">
    <citation type="submission" date="2019-01" db="EMBL/GenBank/DDBJ databases">
        <authorList>
            <person name="Chen W.-M."/>
        </authorList>
    </citation>
    <scope>NUCLEOTIDE SEQUENCE [LARGE SCALE GENOMIC DNA]</scope>
    <source>
        <strain evidence="6 7">CCP-7</strain>
    </source>
</reference>
<name>A0A437MAS0_9SPHN</name>
<evidence type="ECO:0000256" key="1">
    <source>
        <dbReference type="ARBA" id="ARBA00009986"/>
    </source>
</evidence>
<evidence type="ECO:0000256" key="3">
    <source>
        <dbReference type="PROSITE-ProRule" id="PRU10007"/>
    </source>
</evidence>
<dbReference type="Pfam" id="PF00171">
    <property type="entry name" value="Aldedh"/>
    <property type="match status" value="1"/>
</dbReference>
<dbReference type="CDD" id="cd07106">
    <property type="entry name" value="ALDH_AldA-AAD23400"/>
    <property type="match status" value="1"/>
</dbReference>
<dbReference type="FunFam" id="3.40.605.10:FF:000007">
    <property type="entry name" value="NAD/NADP-dependent betaine aldehyde dehydrogenase"/>
    <property type="match status" value="1"/>
</dbReference>
<feature type="active site" evidence="3">
    <location>
        <position position="241"/>
    </location>
</feature>
<dbReference type="InterPro" id="IPR029510">
    <property type="entry name" value="Ald_DH_CS_GLU"/>
</dbReference>
<dbReference type="GO" id="GO:0016620">
    <property type="term" value="F:oxidoreductase activity, acting on the aldehyde or oxo group of donors, NAD or NADP as acceptor"/>
    <property type="evidence" value="ECO:0007669"/>
    <property type="project" value="InterPro"/>
</dbReference>
<proteinExistence type="inferred from homology"/>